<dbReference type="Gene3D" id="3.10.110.10">
    <property type="entry name" value="Ubiquitin Conjugating Enzyme"/>
    <property type="match status" value="1"/>
</dbReference>
<name>A0A158QS08_MESCO</name>
<feature type="compositionally biased region" description="Basic and acidic residues" evidence="11">
    <location>
        <begin position="208"/>
        <end position="217"/>
    </location>
</feature>
<dbReference type="GO" id="GO:0005524">
    <property type="term" value="F:ATP binding"/>
    <property type="evidence" value="ECO:0007669"/>
    <property type="project" value="UniProtKB-UniRule"/>
</dbReference>
<evidence type="ECO:0000256" key="7">
    <source>
        <dbReference type="ARBA" id="ARBA00037982"/>
    </source>
</evidence>
<dbReference type="InterPro" id="IPR006575">
    <property type="entry name" value="RWD_dom"/>
</dbReference>
<dbReference type="EC" id="2.7.11.1" evidence="1"/>
<evidence type="ECO:0000256" key="2">
    <source>
        <dbReference type="ARBA" id="ARBA00022527"/>
    </source>
</evidence>
<evidence type="ECO:0000259" key="13">
    <source>
        <dbReference type="PROSITE" id="PS50011"/>
    </source>
</evidence>
<comment type="catalytic activity">
    <reaction evidence="9">
        <text>L-seryl-[protein] + ATP = O-phospho-L-seryl-[protein] + ADP + H(+)</text>
        <dbReference type="Rhea" id="RHEA:17989"/>
        <dbReference type="Rhea" id="RHEA-COMP:9863"/>
        <dbReference type="Rhea" id="RHEA-COMP:11604"/>
        <dbReference type="ChEBI" id="CHEBI:15378"/>
        <dbReference type="ChEBI" id="CHEBI:29999"/>
        <dbReference type="ChEBI" id="CHEBI:30616"/>
        <dbReference type="ChEBI" id="CHEBI:83421"/>
        <dbReference type="ChEBI" id="CHEBI:456216"/>
        <dbReference type="EC" id="2.7.11.1"/>
    </reaction>
</comment>
<feature type="compositionally biased region" description="Basic and acidic residues" evidence="11">
    <location>
        <begin position="779"/>
        <end position="790"/>
    </location>
</feature>
<evidence type="ECO:0000256" key="1">
    <source>
        <dbReference type="ARBA" id="ARBA00012513"/>
    </source>
</evidence>
<keyword evidence="3" id="KW-0808">Transferase</keyword>
<evidence type="ECO:0000313" key="15">
    <source>
        <dbReference type="EMBL" id="VDD74104.1"/>
    </source>
</evidence>
<comment type="similarity">
    <text evidence="7">Belongs to the protein kinase superfamily. Ser/Thr protein kinase family. GCN2 subfamily.</text>
</comment>
<evidence type="ECO:0000313" key="16">
    <source>
        <dbReference type="Proteomes" id="UP000267029"/>
    </source>
</evidence>
<dbReference type="InterPro" id="IPR011009">
    <property type="entry name" value="Kinase-like_dom_sf"/>
</dbReference>
<dbReference type="SUPFAM" id="SSF54495">
    <property type="entry name" value="UBC-like"/>
    <property type="match status" value="1"/>
</dbReference>
<accession>A0A158QS08</accession>
<dbReference type="Pfam" id="PF05773">
    <property type="entry name" value="RWD"/>
    <property type="match status" value="1"/>
</dbReference>
<feature type="region of interest" description="Disordered" evidence="11">
    <location>
        <begin position="1873"/>
        <end position="1914"/>
    </location>
</feature>
<evidence type="ECO:0000256" key="8">
    <source>
        <dbReference type="ARBA" id="ARBA00047899"/>
    </source>
</evidence>
<keyword evidence="2" id="KW-0723">Serine/threonine-protein kinase</keyword>
<dbReference type="GO" id="GO:0005634">
    <property type="term" value="C:nucleus"/>
    <property type="evidence" value="ECO:0007669"/>
    <property type="project" value="TreeGrafter"/>
</dbReference>
<dbReference type="SMART" id="SM00220">
    <property type="entry name" value="S_TKc"/>
    <property type="match status" value="1"/>
</dbReference>
<evidence type="ECO:0000256" key="12">
    <source>
        <dbReference type="SAM" id="Phobius"/>
    </source>
</evidence>
<feature type="compositionally biased region" description="Acidic residues" evidence="11">
    <location>
        <begin position="863"/>
        <end position="882"/>
    </location>
</feature>
<dbReference type="PROSITE" id="PS00108">
    <property type="entry name" value="PROTEIN_KINASE_ST"/>
    <property type="match status" value="1"/>
</dbReference>
<evidence type="ECO:0000256" key="9">
    <source>
        <dbReference type="ARBA" id="ARBA00048679"/>
    </source>
</evidence>
<dbReference type="PROSITE" id="PS00107">
    <property type="entry name" value="PROTEIN_KINASE_ATP"/>
    <property type="match status" value="1"/>
</dbReference>
<dbReference type="InterPro" id="IPR017441">
    <property type="entry name" value="Protein_kinase_ATP_BS"/>
</dbReference>
<dbReference type="GO" id="GO:1990625">
    <property type="term" value="P:negative regulation of cytoplasmic translational initiation in response to stress"/>
    <property type="evidence" value="ECO:0007669"/>
    <property type="project" value="TreeGrafter"/>
</dbReference>
<dbReference type="PANTHER" id="PTHR11042:SF136">
    <property type="entry name" value="EIF-2-ALPHA KINASE GCN2"/>
    <property type="match status" value="1"/>
</dbReference>
<dbReference type="PANTHER" id="PTHR11042">
    <property type="entry name" value="EUKARYOTIC TRANSLATION INITIATION FACTOR 2-ALPHA KINASE EIF2-ALPHA KINASE -RELATED"/>
    <property type="match status" value="1"/>
</dbReference>
<dbReference type="InterPro" id="IPR000719">
    <property type="entry name" value="Prot_kinase_dom"/>
</dbReference>
<feature type="domain" description="Protein kinase" evidence="13">
    <location>
        <begin position="234"/>
        <end position="606"/>
    </location>
</feature>
<organism evidence="15 16">
    <name type="scientific">Mesocestoides corti</name>
    <name type="common">Flatworm</name>
    <dbReference type="NCBI Taxonomy" id="53468"/>
    <lineage>
        <taxon>Eukaryota</taxon>
        <taxon>Metazoa</taxon>
        <taxon>Spiralia</taxon>
        <taxon>Lophotrochozoa</taxon>
        <taxon>Platyhelminthes</taxon>
        <taxon>Cestoda</taxon>
        <taxon>Eucestoda</taxon>
        <taxon>Cyclophyllidea</taxon>
        <taxon>Mesocestoididae</taxon>
        <taxon>Mesocestoides</taxon>
    </lineage>
</organism>
<evidence type="ECO:0000256" key="5">
    <source>
        <dbReference type="ARBA" id="ARBA00022777"/>
    </source>
</evidence>
<dbReference type="Gene3D" id="1.10.510.10">
    <property type="entry name" value="Transferase(Phosphotransferase) domain 1"/>
    <property type="match status" value="2"/>
</dbReference>
<evidence type="ECO:0000256" key="3">
    <source>
        <dbReference type="ARBA" id="ARBA00022679"/>
    </source>
</evidence>
<evidence type="ECO:0000256" key="11">
    <source>
        <dbReference type="SAM" id="MobiDB-lite"/>
    </source>
</evidence>
<feature type="region of interest" description="Disordered" evidence="11">
    <location>
        <begin position="849"/>
        <end position="904"/>
    </location>
</feature>
<feature type="region of interest" description="Disordered" evidence="11">
    <location>
        <begin position="920"/>
        <end position="954"/>
    </location>
</feature>
<feature type="domain" description="Protein kinase" evidence="13">
    <location>
        <begin position="661"/>
        <end position="1225"/>
    </location>
</feature>
<evidence type="ECO:0000256" key="10">
    <source>
        <dbReference type="PROSITE-ProRule" id="PRU10141"/>
    </source>
</evidence>
<keyword evidence="16" id="KW-1185">Reference proteome</keyword>
<keyword evidence="5" id="KW-0418">Kinase</keyword>
<keyword evidence="12" id="KW-1133">Transmembrane helix</keyword>
<feature type="region of interest" description="Disordered" evidence="11">
    <location>
        <begin position="742"/>
        <end position="829"/>
    </location>
</feature>
<keyword evidence="4 10" id="KW-0547">Nucleotide-binding</keyword>
<dbReference type="SUPFAM" id="SSF56112">
    <property type="entry name" value="Protein kinase-like (PK-like)"/>
    <property type="match status" value="2"/>
</dbReference>
<feature type="binding site" evidence="10">
    <location>
        <position position="690"/>
    </location>
    <ligand>
        <name>ATP</name>
        <dbReference type="ChEBI" id="CHEBI:30616"/>
    </ligand>
</feature>
<keyword evidence="12" id="KW-0812">Transmembrane</keyword>
<dbReference type="InterPro" id="IPR045864">
    <property type="entry name" value="aa-tRNA-synth_II/BPL/LPL"/>
</dbReference>
<gene>
    <name evidence="15" type="ORF">MCOS_LOCUS107</name>
</gene>
<sequence length="2350" mass="257947">MASSRLESRGVQKEELALIYAVYPDFICSVRGLPLLHLAENVDTIPNKVFPLSLGCRLLPPTNQESGRCVELTERLPCPQAELVIACHKRYPAVPPKISIKNVSEIDAKQQKILLDHLNAVAVDAVPSPSILSIIDAGRDHLSSMQEQAQKKRLAQIKAAAAQKQKEQEIEVARVRAALEHRKTRMERIVSSSVSGSDTESDGILMSIDRRRDRNRDGSSGIGATHTSSHDQGHRRRTNSGQGSSATAQRCPVPRHNGVATIKFTRPKMRHVGAHRGSHRSDSESSVSQAPSGSAVPGGTTIPPCPSVQSSTLTVIRGHCSDGPHNPPPKAGAWFPCQARFPAFDEASGDLLQVNEWVFQSSVVQSKSVFENQISSRVTHAARLPLHPSLVRLYAMSADLEEGENESWYVVNLVSDRPRGVPLTTLIQPSKVLNVPVDMKAPTPTTAEDMERIRDVAHQVLEALQWLSRNSMSHRNLQPDKIFIDEKGNVQISEYEFYERFDEYVAMSKRRSGGVEHRHSTPSATVLPPIRKFRSTHKKDIYYLGVVLLFLATKTPPDKVDSHGQPVFTPALQSALAHVPTFKDFLQSCLCENGSSAEDLLKHPFLREPINHNLFSKAFLNAGNLEKATRARNLSGKEDHDVLASNSGVQEGKTPRLFTDFEDFSIIGRGGFGCVLRARNIIENREYAIKCVKIPRSEAETLLREVRTLSGLQHDNIVRYFTSWKDVFQEPLPHSSMPWSAAAFKSADDQSSETTPDEGDSDVIGDRERNDNINLSNIVEDRSGEERQAETEDTGSWRTITRGRHGLRYGDIVKEPKPTAPSASLGDNGHKIGLKSADVSWADLPVDRPITPKGFCRQSSSTDEADDDDDDDEIEDDEDDGDLSSSSSSGSDREEPPSQAHLLRNSSSLIVFEASRQNEGPVFDGQETQSDSQDTDELSSSEDEDSSDGASPQKNRSNISYIIIQMELCACKTLRRVIDRENLNLHPDRAWSLFRELADGLAYIHSKGVIHRDLKPANVLLDAEDHVKIGDFGLAIRMTRQQAASARKEVTALLRGSRIVSQSKSSAIDAASSGNDLRRRPSFRVVEGPEPTGAASPPPPPLPTSGNPMVNFRSYGMTENVGTYLYMSPEIVSERNTRVDYDEKVDIYSLGIILFEMFYKCMPTLMERVTVLNDIRKPKVIFPKDWDANALASQTGLIRALLQHDPTRRPSASLGPNQEACMLAFCQVEDLLASPLIPPLKSTESAFRKQVLEAFNNPDGSLYRFIANNLLTMSCSRTADYLYDRSKSLINSADSNQLPDILDLVHGDEQYYLRALVNFHLIERYTIRHLESIFAAHCALPIQLPTLIPVSKRSTAVWLKTAQECTSSTSRHSPFNSQAGNDCASTDTSSAARHREPGLLAAARVMIGGPIFLDAEGVPVSLPDALHVGLARFIAHTDLKPRAGQELRSYQIGRVYSPWPHANPFRAVDHPRESKRASFDVASSAYLPHTLVEIFQMLNSITALIPLKNATYVLYISHTDLLEAIFKIISVPVDLRVGLWRHLAEACEHPEAIIQPTPKAGCPPFRRQIAVPDLLTSCQRAHAQRQLTRLVRVETRRTEDLVRVFSEAATNSCGAGAGGGGSRPVREARVSKQCRQLADIVSAIDQLKAIPDFHVVLTPGLVLPCHLYQGLVFQLVCYSSVPGEFDAIIGENNFSVTLRTQNRFAAPPPLAPTTDPAQTSSRQRPPACSAPTKKLLVLATGGEYQHLVHRFRPPDGFLRLQSKQADDIRRESLDALSAPTAEAHRLLRTSTTPALFPNASEAPSVLGVSLSVHRLAKLFILATERYGLTLCSLNPPLPLDTALCHVVVTWEQRPLDPRIPAAAQFLGRAVADPCGSSRARRPSTSSVSSSVPETCSLSPSTGSPTDGGGAFPASKRLPAPGVDLAEWGFPGTSYVDDPSSCDPVQMAFDLSCSLWSAGISTRFISTETKDPMEPAVEMRAAFTVRVCLMSVASQAMITYKIWHLSADRPVGEPVRCCHASMVVSHICQVLGAAGARGGGASWRRRGSDNSIAPSAFAPSAFGDAASGVSNGPVSTTSAVPSAVSSFLGTNGSNAATNPNLAPSSSRQSKSWGICMTNECGCDLFVHAPYLQEKFVFNSSQTTVMSGETLPAWMEFKIKRRPPFLSLLILLSHLVIYCHIILPMALVYTWLHFTVCEAKNEHHSPIPYSTKCTTVIRNEAIMRDVLFSFLLVSVLISRPLGVQSSCRFLSGRWKRSPLIPTHRIRTIHLVDRVTNTSVLPQLFLELYQPSHTSASQSRPTDANKDVRLQPLLSIPGGNNSGSLCCLSLQSLVTIYRLSQAILFKESVSTAF</sequence>
<feature type="region of interest" description="Disordered" evidence="11">
    <location>
        <begin position="1369"/>
        <end position="1389"/>
    </location>
</feature>
<comment type="catalytic activity">
    <reaction evidence="8">
        <text>L-threonyl-[protein] + ATP = O-phospho-L-threonyl-[protein] + ADP + H(+)</text>
        <dbReference type="Rhea" id="RHEA:46608"/>
        <dbReference type="Rhea" id="RHEA-COMP:11060"/>
        <dbReference type="Rhea" id="RHEA-COMP:11605"/>
        <dbReference type="ChEBI" id="CHEBI:15378"/>
        <dbReference type="ChEBI" id="CHEBI:30013"/>
        <dbReference type="ChEBI" id="CHEBI:30616"/>
        <dbReference type="ChEBI" id="CHEBI:61977"/>
        <dbReference type="ChEBI" id="CHEBI:456216"/>
        <dbReference type="EC" id="2.7.11.1"/>
    </reaction>
</comment>
<dbReference type="GO" id="GO:0004694">
    <property type="term" value="F:eukaryotic translation initiation factor 2alpha kinase activity"/>
    <property type="evidence" value="ECO:0007669"/>
    <property type="project" value="TreeGrafter"/>
</dbReference>
<feature type="domain" description="RWD" evidence="14">
    <location>
        <begin position="14"/>
        <end position="145"/>
    </location>
</feature>
<dbReference type="EMBL" id="UXSR01000008">
    <property type="protein sequence ID" value="VDD74104.1"/>
    <property type="molecule type" value="Genomic_DNA"/>
</dbReference>
<dbReference type="Proteomes" id="UP000267029">
    <property type="component" value="Unassembled WGS sequence"/>
</dbReference>
<dbReference type="PROSITE" id="PS50011">
    <property type="entry name" value="PROTEIN_KINASE_DOM"/>
    <property type="match status" value="2"/>
</dbReference>
<dbReference type="STRING" id="53468.A0A158QS08"/>
<keyword evidence="12" id="KW-0472">Membrane</keyword>
<dbReference type="SUPFAM" id="SSF55681">
    <property type="entry name" value="Class II aaRS and biotin synthetases"/>
    <property type="match status" value="1"/>
</dbReference>
<feature type="compositionally biased region" description="Acidic residues" evidence="11">
    <location>
        <begin position="933"/>
        <end position="947"/>
    </location>
</feature>
<dbReference type="InterPro" id="IPR050339">
    <property type="entry name" value="CC_SR_Kinase"/>
</dbReference>
<feature type="compositionally biased region" description="Polar residues" evidence="11">
    <location>
        <begin position="239"/>
        <end position="248"/>
    </location>
</feature>
<feature type="region of interest" description="Disordered" evidence="11">
    <location>
        <begin position="1065"/>
        <end position="1106"/>
    </location>
</feature>
<evidence type="ECO:0000256" key="6">
    <source>
        <dbReference type="ARBA" id="ARBA00022840"/>
    </source>
</evidence>
<evidence type="ECO:0000259" key="14">
    <source>
        <dbReference type="PROSITE" id="PS50908"/>
    </source>
</evidence>
<feature type="region of interest" description="Disordered" evidence="11">
    <location>
        <begin position="1705"/>
        <end position="1729"/>
    </location>
</feature>
<dbReference type="InterPro" id="IPR008271">
    <property type="entry name" value="Ser/Thr_kinase_AS"/>
</dbReference>
<feature type="region of interest" description="Disordered" evidence="11">
    <location>
        <begin position="186"/>
        <end position="305"/>
    </location>
</feature>
<dbReference type="OrthoDB" id="6256039at2759"/>
<dbReference type="Pfam" id="PF00069">
    <property type="entry name" value="Pkinase"/>
    <property type="match status" value="4"/>
</dbReference>
<keyword evidence="6 10" id="KW-0067">ATP-binding</keyword>
<dbReference type="GO" id="GO:0005829">
    <property type="term" value="C:cytosol"/>
    <property type="evidence" value="ECO:0007669"/>
    <property type="project" value="TreeGrafter"/>
</dbReference>
<dbReference type="InterPro" id="IPR016135">
    <property type="entry name" value="UBQ-conjugating_enzyme/RWD"/>
</dbReference>
<dbReference type="PROSITE" id="PS50908">
    <property type="entry name" value="RWD"/>
    <property type="match status" value="1"/>
</dbReference>
<proteinExistence type="inferred from homology"/>
<feature type="transmembrane region" description="Helical" evidence="12">
    <location>
        <begin position="2163"/>
        <end position="2190"/>
    </location>
</feature>
<feature type="compositionally biased region" description="Low complexity" evidence="11">
    <location>
        <begin position="1882"/>
        <end position="1904"/>
    </location>
</feature>
<feature type="compositionally biased region" description="Basic residues" evidence="11">
    <location>
        <begin position="265"/>
        <end position="278"/>
    </location>
</feature>
<protein>
    <recommendedName>
        <fullName evidence="1">non-specific serine/threonine protein kinase</fullName>
        <ecNumber evidence="1">2.7.11.1</ecNumber>
    </recommendedName>
</protein>
<dbReference type="Gene3D" id="3.30.930.10">
    <property type="entry name" value="Bira Bifunctional Protein, Domain 2"/>
    <property type="match status" value="1"/>
</dbReference>
<evidence type="ECO:0000256" key="4">
    <source>
        <dbReference type="ARBA" id="ARBA00022741"/>
    </source>
</evidence>
<reference evidence="15 16" key="1">
    <citation type="submission" date="2018-10" db="EMBL/GenBank/DDBJ databases">
        <authorList>
            <consortium name="Pathogen Informatics"/>
        </authorList>
    </citation>
    <scope>NUCLEOTIDE SEQUENCE [LARGE SCALE GENOMIC DNA]</scope>
</reference>
<dbReference type="Gene3D" id="3.30.200.20">
    <property type="entry name" value="Phosphorylase Kinase, domain 1"/>
    <property type="match status" value="1"/>
</dbReference>